<evidence type="ECO:0000256" key="1">
    <source>
        <dbReference type="ARBA" id="ARBA00004123"/>
    </source>
</evidence>
<dbReference type="GO" id="GO:0005730">
    <property type="term" value="C:nucleolus"/>
    <property type="evidence" value="ECO:0007669"/>
    <property type="project" value="TreeGrafter"/>
</dbReference>
<dbReference type="SUPFAM" id="SSF46785">
    <property type="entry name" value="Winged helix' DNA-binding domain"/>
    <property type="match status" value="1"/>
</dbReference>
<dbReference type="PANTHER" id="PTHR11467">
    <property type="entry name" value="HISTONE H1"/>
    <property type="match status" value="1"/>
</dbReference>
<organism evidence="5">
    <name type="scientific">Silene latifolia</name>
    <name type="common">White campion</name>
    <name type="synonym">Bladder campion</name>
    <dbReference type="NCBI Taxonomy" id="37657"/>
    <lineage>
        <taxon>Eukaryota</taxon>
        <taxon>Viridiplantae</taxon>
        <taxon>Streptophyta</taxon>
        <taxon>Embryophyta</taxon>
        <taxon>Tracheophyta</taxon>
        <taxon>Spermatophyta</taxon>
        <taxon>Magnoliopsida</taxon>
        <taxon>eudicotyledons</taxon>
        <taxon>Gunneridae</taxon>
        <taxon>Pentapetalae</taxon>
        <taxon>Caryophyllales</taxon>
        <taxon>Caryophyllaceae</taxon>
        <taxon>Sileneae</taxon>
        <taxon>Silene</taxon>
        <taxon>Silene subgen. Behenantha</taxon>
        <taxon>Silene sect. Melandrium</taxon>
    </lineage>
</organism>
<dbReference type="GO" id="GO:0030261">
    <property type="term" value="P:chromosome condensation"/>
    <property type="evidence" value="ECO:0007669"/>
    <property type="project" value="TreeGrafter"/>
</dbReference>
<evidence type="ECO:0000259" key="4">
    <source>
        <dbReference type="PROSITE" id="PS51504"/>
    </source>
</evidence>
<protein>
    <submittedName>
        <fullName evidence="5">Winged-helix DNA-binding transcription factor family protein</fullName>
    </submittedName>
</protein>
<dbReference type="EMBL" id="JO495213">
    <property type="protein sequence ID" value="AEL98676.1"/>
    <property type="molecule type" value="mRNA"/>
</dbReference>
<feature type="non-terminal residue" evidence="5">
    <location>
        <position position="247"/>
    </location>
</feature>
<dbReference type="GO" id="GO:0006334">
    <property type="term" value="P:nucleosome assembly"/>
    <property type="evidence" value="ECO:0007669"/>
    <property type="project" value="InterPro"/>
</dbReference>
<dbReference type="GO" id="GO:0000786">
    <property type="term" value="C:nucleosome"/>
    <property type="evidence" value="ECO:0007669"/>
    <property type="project" value="InterPro"/>
</dbReference>
<proteinExistence type="evidence at transcript level"/>
<dbReference type="SMART" id="SM00526">
    <property type="entry name" value="H15"/>
    <property type="match status" value="1"/>
</dbReference>
<evidence type="ECO:0000256" key="3">
    <source>
        <dbReference type="ARBA" id="ARBA00023242"/>
    </source>
</evidence>
<evidence type="ECO:0000313" key="5">
    <source>
        <dbReference type="EMBL" id="AEL98676.1"/>
    </source>
</evidence>
<feature type="domain" description="H15" evidence="4">
    <location>
        <begin position="55"/>
        <end position="127"/>
    </location>
</feature>
<sequence length="247" mass="28245">STMLNMNHSLIMDKLNNTLFDLLRSNPNYPFTPSQFPILQNALLKNFSDSDKTPTHPPYSAMIQASIVKLDDERSLTTEKMISDHIRKNYQGLPWAHTRFLKHHLDKLCQGGELIFDDADKTYNVPGKKRRKKLLKLKLCSKTKGNEVVQEGKVAPDEVTELSDSQIGIQEDGSKKLGRGKRRRRRSYISDDEDEDFEKMIVDGEGNRDNESGKEMVLVETVNEMLLLKGGDVECESNELEQLHPRN</sequence>
<dbReference type="GO" id="GO:0031492">
    <property type="term" value="F:nucleosomal DNA binding"/>
    <property type="evidence" value="ECO:0007669"/>
    <property type="project" value="TreeGrafter"/>
</dbReference>
<dbReference type="Gene3D" id="1.10.10.10">
    <property type="entry name" value="Winged helix-like DNA-binding domain superfamily/Winged helix DNA-binding domain"/>
    <property type="match status" value="1"/>
</dbReference>
<name>G5DVX9_SILLA</name>
<accession>G5DVX9</accession>
<dbReference type="InterPro" id="IPR036390">
    <property type="entry name" value="WH_DNA-bd_sf"/>
</dbReference>
<dbReference type="PANTHER" id="PTHR11467:SF109">
    <property type="entry name" value="H15 DOMAIN-CONTAINING PROTEIN"/>
    <property type="match status" value="1"/>
</dbReference>
<evidence type="ECO:0000256" key="2">
    <source>
        <dbReference type="ARBA" id="ARBA00023125"/>
    </source>
</evidence>
<dbReference type="Pfam" id="PF00538">
    <property type="entry name" value="Linker_histone"/>
    <property type="match status" value="1"/>
</dbReference>
<comment type="subcellular location">
    <subcellularLocation>
        <location evidence="1">Nucleus</location>
    </subcellularLocation>
</comment>
<dbReference type="InterPro" id="IPR036388">
    <property type="entry name" value="WH-like_DNA-bd_sf"/>
</dbReference>
<dbReference type="AlphaFoldDB" id="G5DVX9"/>
<dbReference type="GO" id="GO:0003690">
    <property type="term" value="F:double-stranded DNA binding"/>
    <property type="evidence" value="ECO:0007669"/>
    <property type="project" value="TreeGrafter"/>
</dbReference>
<dbReference type="GO" id="GO:0045910">
    <property type="term" value="P:negative regulation of DNA recombination"/>
    <property type="evidence" value="ECO:0007669"/>
    <property type="project" value="TreeGrafter"/>
</dbReference>
<keyword evidence="2 5" id="KW-0238">DNA-binding</keyword>
<keyword evidence="3" id="KW-0539">Nucleus</keyword>
<dbReference type="InterPro" id="IPR005818">
    <property type="entry name" value="Histone_H1/H5_H15"/>
</dbReference>
<dbReference type="PROSITE" id="PS51504">
    <property type="entry name" value="H15"/>
    <property type="match status" value="1"/>
</dbReference>
<reference evidence="5" key="1">
    <citation type="journal article" date="2011" name="Curr. Biol.">
        <title>Preservation of the y transcriptome in a 10-million-year-old plant sex chromosome system.</title>
        <authorList>
            <person name="Bergero R."/>
            <person name="Charlesworth D."/>
        </authorList>
    </citation>
    <scope>NUCLEOTIDE SEQUENCE</scope>
    <source>
        <tissue evidence="5">Male and female bud flowers</tissue>
    </source>
</reference>
<feature type="non-terminal residue" evidence="5">
    <location>
        <position position="1"/>
    </location>
</feature>